<dbReference type="Gene3D" id="3.20.20.150">
    <property type="entry name" value="Divalent-metal-dependent TIM barrel enzymes"/>
    <property type="match status" value="1"/>
</dbReference>
<evidence type="ECO:0000313" key="3">
    <source>
        <dbReference type="Proteomes" id="UP000245288"/>
    </source>
</evidence>
<dbReference type="SUPFAM" id="SSF51658">
    <property type="entry name" value="Xylose isomerase-like"/>
    <property type="match status" value="1"/>
</dbReference>
<keyword evidence="3" id="KW-1185">Reference proteome</keyword>
<proteinExistence type="predicted"/>
<organism evidence="2 3">
    <name type="scientific">Eubacterium ramulus</name>
    <dbReference type="NCBI Taxonomy" id="39490"/>
    <lineage>
        <taxon>Bacteria</taxon>
        <taxon>Bacillati</taxon>
        <taxon>Bacillota</taxon>
        <taxon>Clostridia</taxon>
        <taxon>Eubacteriales</taxon>
        <taxon>Eubacteriaceae</taxon>
        <taxon>Eubacterium</taxon>
    </lineage>
</organism>
<sequence>MSSKKGTPRRGICLYSYHNLLGKSMTLDDIFEEMADTGATCFEFLTSYIPNYPNPSPEWVDHYWRLCEKYNMQPSELGHWAENHLHRGKGMSDDEVVEELKQDFRLAHLLGFKALRTKITCTNEICDPEPGWQNYIEKALPYAEKYDVRMQNEVHHPTTLHTPHIRDEYLDFIHRTKTSHFGFNIDFGTFQYKAAKGMEDMAWSNFDDITKPEEIVDFLPYSYVCHAKFTNVNENFEEESIPYPEIIKLMVDNGWSGDLLSEYEGAIRFHAEESPEKFGQAMVEIPEQVRRHQIMLRNILGY</sequence>
<evidence type="ECO:0000313" key="2">
    <source>
        <dbReference type="EMBL" id="PWE86181.1"/>
    </source>
</evidence>
<evidence type="ECO:0000259" key="1">
    <source>
        <dbReference type="Pfam" id="PF01261"/>
    </source>
</evidence>
<dbReference type="InterPro" id="IPR050312">
    <property type="entry name" value="IolE/XylAMocC-like"/>
</dbReference>
<comment type="caution">
    <text evidence="2">The sequence shown here is derived from an EMBL/GenBank/DDBJ whole genome shotgun (WGS) entry which is preliminary data.</text>
</comment>
<dbReference type="OrthoDB" id="1883766at2"/>
<dbReference type="InterPro" id="IPR013022">
    <property type="entry name" value="Xyl_isomerase-like_TIM-brl"/>
</dbReference>
<dbReference type="EMBL" id="JRFU01000122">
    <property type="protein sequence ID" value="PWE86181.1"/>
    <property type="molecule type" value="Genomic_DNA"/>
</dbReference>
<reference evidence="2 3" key="1">
    <citation type="submission" date="2014-09" db="EMBL/GenBank/DDBJ databases">
        <title>Butyrate-producing bacteria isolated from human gut.</title>
        <authorList>
            <person name="Zhang Q."/>
            <person name="Zhao L."/>
        </authorList>
    </citation>
    <scope>NUCLEOTIDE SEQUENCE [LARGE SCALE GENOMIC DNA]</scope>
    <source>
        <strain evidence="2 3">21</strain>
    </source>
</reference>
<feature type="domain" description="Xylose isomerase-like TIM barrel" evidence="1">
    <location>
        <begin position="31"/>
        <end position="270"/>
    </location>
</feature>
<dbReference type="RefSeq" id="WP_109216081.1">
    <property type="nucleotide sequence ID" value="NZ_JRFU01000122.1"/>
</dbReference>
<dbReference type="PANTHER" id="PTHR12110">
    <property type="entry name" value="HYDROXYPYRUVATE ISOMERASE"/>
    <property type="match status" value="1"/>
</dbReference>
<dbReference type="Pfam" id="PF01261">
    <property type="entry name" value="AP_endonuc_2"/>
    <property type="match status" value="1"/>
</dbReference>
<dbReference type="PANTHER" id="PTHR12110:SF41">
    <property type="entry name" value="INOSOSE DEHYDRATASE"/>
    <property type="match status" value="1"/>
</dbReference>
<name>A0A2V1JSE5_EUBRA</name>
<protein>
    <recommendedName>
        <fullName evidence="1">Xylose isomerase-like TIM barrel domain-containing protein</fullName>
    </recommendedName>
</protein>
<gene>
    <name evidence="2" type="ORF">LG34_11395</name>
</gene>
<dbReference type="Proteomes" id="UP000245288">
    <property type="component" value="Unassembled WGS sequence"/>
</dbReference>
<dbReference type="AlphaFoldDB" id="A0A2V1JSE5"/>
<dbReference type="InterPro" id="IPR036237">
    <property type="entry name" value="Xyl_isomerase-like_sf"/>
</dbReference>
<accession>A0A2V1JSE5</accession>